<feature type="domain" description="HTH luxR-type" evidence="3">
    <location>
        <begin position="158"/>
        <end position="223"/>
    </location>
</feature>
<dbReference type="GO" id="GO:0000160">
    <property type="term" value="P:phosphorelay signal transduction system"/>
    <property type="evidence" value="ECO:0007669"/>
    <property type="project" value="InterPro"/>
</dbReference>
<dbReference type="GO" id="GO:0003677">
    <property type="term" value="F:DNA binding"/>
    <property type="evidence" value="ECO:0007669"/>
    <property type="project" value="UniProtKB-KW"/>
</dbReference>
<sequence>MNSNYPSRATLAAGKATTGAVAIMEPCLITALGMRNRLIESCGLQPDKVRQVTNLVALRTLFTQHVHRLLVMDLCGKSESVLDGFRLIAEVRENSPDTAIVICTALDEPKLLRQLIASGISGLMLKQEPAIALTHCVQQVLTGCSSFSHRVRQRQLHEAAADKPLTAKELDVLTQLFSGKSVTNVALTMCRDIRTVSTHKRNAMLKLGFHSDGELYLQGKWMAAQGSSFVR</sequence>
<dbReference type="EMBL" id="LT575490">
    <property type="protein sequence ID" value="SAY44855.1"/>
    <property type="molecule type" value="Genomic_DNA"/>
</dbReference>
<dbReference type="SUPFAM" id="SSF46894">
    <property type="entry name" value="C-terminal effector domain of the bipartite response regulators"/>
    <property type="match status" value="1"/>
</dbReference>
<gene>
    <name evidence="5" type="primary">rcsB_3</name>
    <name evidence="5" type="ORF">PWN146_03574</name>
</gene>
<evidence type="ECO:0000256" key="1">
    <source>
        <dbReference type="ARBA" id="ARBA00023125"/>
    </source>
</evidence>
<dbReference type="InterPro" id="IPR000792">
    <property type="entry name" value="Tscrpt_reg_LuxR_C"/>
</dbReference>
<protein>
    <submittedName>
        <fullName evidence="5">Transcriptional regulatory protein RcsB</fullName>
    </submittedName>
</protein>
<feature type="domain" description="Response regulatory" evidence="4">
    <location>
        <begin position="20"/>
        <end position="141"/>
    </location>
</feature>
<evidence type="ECO:0000259" key="3">
    <source>
        <dbReference type="PROSITE" id="PS50043"/>
    </source>
</evidence>
<dbReference type="PROSITE" id="PS00622">
    <property type="entry name" value="HTH_LUXR_1"/>
    <property type="match status" value="1"/>
</dbReference>
<dbReference type="AlphaFoldDB" id="A0A1C3HIK7"/>
<organism evidence="5">
    <name type="scientific">Serratia marcescens</name>
    <dbReference type="NCBI Taxonomy" id="615"/>
    <lineage>
        <taxon>Bacteria</taxon>
        <taxon>Pseudomonadati</taxon>
        <taxon>Pseudomonadota</taxon>
        <taxon>Gammaproteobacteria</taxon>
        <taxon>Enterobacterales</taxon>
        <taxon>Yersiniaceae</taxon>
        <taxon>Serratia</taxon>
    </lineage>
</organism>
<dbReference type="PROSITE" id="PS50043">
    <property type="entry name" value="HTH_LUXR_2"/>
    <property type="match status" value="1"/>
</dbReference>
<feature type="modified residue" description="4-aspartylphosphate" evidence="2">
    <location>
        <position position="73"/>
    </location>
</feature>
<dbReference type="SMART" id="SM00421">
    <property type="entry name" value="HTH_LUXR"/>
    <property type="match status" value="1"/>
</dbReference>
<proteinExistence type="predicted"/>
<dbReference type="InterPro" id="IPR039420">
    <property type="entry name" value="WalR-like"/>
</dbReference>
<dbReference type="PANTHER" id="PTHR43214">
    <property type="entry name" value="TWO-COMPONENT RESPONSE REGULATOR"/>
    <property type="match status" value="1"/>
</dbReference>
<dbReference type="GO" id="GO:0006355">
    <property type="term" value="P:regulation of DNA-templated transcription"/>
    <property type="evidence" value="ECO:0007669"/>
    <property type="project" value="InterPro"/>
</dbReference>
<dbReference type="CDD" id="cd06170">
    <property type="entry name" value="LuxR_C_like"/>
    <property type="match status" value="1"/>
</dbReference>
<dbReference type="PANTHER" id="PTHR43214:SF17">
    <property type="entry name" value="TRANSCRIPTIONAL REGULATORY PROTEIN RCSB"/>
    <property type="match status" value="1"/>
</dbReference>
<evidence type="ECO:0000313" key="5">
    <source>
        <dbReference type="EMBL" id="SAY44855.1"/>
    </source>
</evidence>
<dbReference type="PROSITE" id="PS50110">
    <property type="entry name" value="RESPONSE_REGULATORY"/>
    <property type="match status" value="1"/>
</dbReference>
<dbReference type="PRINTS" id="PR00038">
    <property type="entry name" value="HTHLUXR"/>
</dbReference>
<dbReference type="Gene3D" id="3.40.50.2300">
    <property type="match status" value="1"/>
</dbReference>
<accession>A0A1C3HIK7</accession>
<keyword evidence="1" id="KW-0238">DNA-binding</keyword>
<reference evidence="5" key="1">
    <citation type="submission" date="2016-05" db="EMBL/GenBank/DDBJ databases">
        <authorList>
            <person name="Cock P.J.A."/>
            <person name="Cock P.J.A."/>
        </authorList>
    </citation>
    <scope>NUCLEOTIDE SEQUENCE</scope>
    <source>
        <strain evidence="5">PWN146_assembly</strain>
    </source>
</reference>
<dbReference type="SUPFAM" id="SSF52172">
    <property type="entry name" value="CheY-like"/>
    <property type="match status" value="1"/>
</dbReference>
<dbReference type="InterPro" id="IPR016032">
    <property type="entry name" value="Sig_transdc_resp-reg_C-effctor"/>
</dbReference>
<evidence type="ECO:0000259" key="4">
    <source>
        <dbReference type="PROSITE" id="PS50110"/>
    </source>
</evidence>
<name>A0A1C3HIK7_SERMA</name>
<dbReference type="InterPro" id="IPR001789">
    <property type="entry name" value="Sig_transdc_resp-reg_receiver"/>
</dbReference>
<dbReference type="Pfam" id="PF00196">
    <property type="entry name" value="GerE"/>
    <property type="match status" value="1"/>
</dbReference>
<keyword evidence="2" id="KW-0597">Phosphoprotein</keyword>
<evidence type="ECO:0000256" key="2">
    <source>
        <dbReference type="PROSITE-ProRule" id="PRU00169"/>
    </source>
</evidence>
<dbReference type="InterPro" id="IPR011006">
    <property type="entry name" value="CheY-like_superfamily"/>
</dbReference>